<dbReference type="InterPro" id="IPR005184">
    <property type="entry name" value="DUF306_Meta_HslJ"/>
</dbReference>
<dbReference type="RefSeq" id="WP_061279536.1">
    <property type="nucleotide sequence ID" value="NZ_CALMQG010000034.1"/>
</dbReference>
<feature type="domain" description="DUF306" evidence="1">
    <location>
        <begin position="29"/>
        <end position="136"/>
    </location>
</feature>
<dbReference type="PANTHER" id="PTHR35535:SF1">
    <property type="entry name" value="HEAT SHOCK PROTEIN HSLJ"/>
    <property type="match status" value="1"/>
</dbReference>
<dbReference type="PANTHER" id="PTHR35535">
    <property type="entry name" value="HEAT SHOCK PROTEIN HSLJ"/>
    <property type="match status" value="1"/>
</dbReference>
<gene>
    <name evidence="2" type="primary">hslJ</name>
    <name evidence="2" type="ORF">NCTC12993_00034</name>
</gene>
<organism evidence="2 3">
    <name type="scientific">Kluyvera cryocrescens</name>
    <name type="common">Kluyvera citrophila</name>
    <dbReference type="NCBI Taxonomy" id="580"/>
    <lineage>
        <taxon>Bacteria</taxon>
        <taxon>Pseudomonadati</taxon>
        <taxon>Pseudomonadota</taxon>
        <taxon>Gammaproteobacteria</taxon>
        <taxon>Enterobacterales</taxon>
        <taxon>Enterobacteriaceae</taxon>
        <taxon>Kluyvera</taxon>
    </lineage>
</organism>
<evidence type="ECO:0000313" key="2">
    <source>
        <dbReference type="EMBL" id="VFS54814.1"/>
    </source>
</evidence>
<evidence type="ECO:0000313" key="3">
    <source>
        <dbReference type="Proteomes" id="UP000401081"/>
    </source>
</evidence>
<reference evidence="2 3" key="1">
    <citation type="submission" date="2019-03" db="EMBL/GenBank/DDBJ databases">
        <authorList>
            <consortium name="Pathogen Informatics"/>
        </authorList>
    </citation>
    <scope>NUCLEOTIDE SEQUENCE [LARGE SCALE GENOMIC DNA]</scope>
    <source>
        <strain evidence="2 3">NCTC12993</strain>
    </source>
</reference>
<keyword evidence="2" id="KW-0346">Stress response</keyword>
<dbReference type="GeneID" id="99776027"/>
<name>A0A2X3EGC7_KLUCR</name>
<sequence length="146" mass="15902">MKKIVFLLAAATLLAGCVYNSKVFTGGDQLQHHRFVLESVNGKPVQGEHAPMDLSFGEKQPLLNKIYLSGTLCNTFSGMATVTNGELTATDLAMTRKLCRDAQLNQLDATLATMLRQGAQVDLTESQLTLATADQTFIYKLADLIH</sequence>
<dbReference type="Proteomes" id="UP000401081">
    <property type="component" value="Unassembled WGS sequence"/>
</dbReference>
<dbReference type="Pfam" id="PF03724">
    <property type="entry name" value="META"/>
    <property type="match status" value="1"/>
</dbReference>
<proteinExistence type="predicted"/>
<accession>A0A2X3EGC7</accession>
<dbReference type="InterPro" id="IPR038670">
    <property type="entry name" value="HslJ-like_sf"/>
</dbReference>
<dbReference type="InterPro" id="IPR053147">
    <property type="entry name" value="Hsp_HslJ-like"/>
</dbReference>
<evidence type="ECO:0000259" key="1">
    <source>
        <dbReference type="Pfam" id="PF03724"/>
    </source>
</evidence>
<dbReference type="Gene3D" id="2.40.128.270">
    <property type="match status" value="1"/>
</dbReference>
<dbReference type="OrthoDB" id="5600341at2"/>
<protein>
    <submittedName>
        <fullName evidence="2">Heat shock protein hslJ</fullName>
    </submittedName>
</protein>
<dbReference type="NCBIfam" id="NF007766">
    <property type="entry name" value="PRK10449.1"/>
    <property type="match status" value="1"/>
</dbReference>
<dbReference type="AlphaFoldDB" id="A0A2X3EGC7"/>
<dbReference type="PROSITE" id="PS51257">
    <property type="entry name" value="PROKAR_LIPOPROTEIN"/>
    <property type="match status" value="1"/>
</dbReference>
<keyword evidence="3" id="KW-1185">Reference proteome</keyword>
<dbReference type="STRING" id="580.GCA_001266615_00068"/>
<dbReference type="EMBL" id="CAADJD010000001">
    <property type="protein sequence ID" value="VFS54814.1"/>
    <property type="molecule type" value="Genomic_DNA"/>
</dbReference>